<proteinExistence type="predicted"/>
<dbReference type="InterPro" id="IPR013321">
    <property type="entry name" value="Arc_rbn_hlx_hlx"/>
</dbReference>
<comment type="caution">
    <text evidence="1">The sequence shown here is derived from an EMBL/GenBank/DDBJ whole genome shotgun (WGS) entry which is preliminary data.</text>
</comment>
<dbReference type="Gene3D" id="1.10.1220.10">
    <property type="entry name" value="Met repressor-like"/>
    <property type="match status" value="1"/>
</dbReference>
<organism evidence="1 2">
    <name type="scientific">Phocoenobacter skyensis</name>
    <dbReference type="NCBI Taxonomy" id="97481"/>
    <lineage>
        <taxon>Bacteria</taxon>
        <taxon>Pseudomonadati</taxon>
        <taxon>Pseudomonadota</taxon>
        <taxon>Gammaproteobacteria</taxon>
        <taxon>Pasteurellales</taxon>
        <taxon>Pasteurellaceae</taxon>
        <taxon>Phocoenobacter</taxon>
    </lineage>
</organism>
<dbReference type="EMBL" id="JASAYT010000001">
    <property type="protein sequence ID" value="MDP8173905.1"/>
    <property type="molecule type" value="Genomic_DNA"/>
</dbReference>
<gene>
    <name evidence="1" type="ORF">QJU97_00295</name>
</gene>
<protein>
    <submittedName>
        <fullName evidence="1">Type II toxin-antitoxin system RelB/DinJ family antitoxin</fullName>
    </submittedName>
</protein>
<name>A0AAJ6NBW2_9PAST</name>
<reference evidence="1" key="1">
    <citation type="journal article" date="2023" name="Front. Microbiol.">
        <title>Phylogeography and host specificity of Pasteurellaceae pathogenic to sea-farmed fish in the north-east Atlantic.</title>
        <authorList>
            <person name="Gulla S."/>
            <person name="Colquhoun D.J."/>
            <person name="Olsen A.B."/>
            <person name="Spilsberg B."/>
            <person name="Lagesen K."/>
            <person name="Aakesson C.P."/>
            <person name="Strom S."/>
            <person name="Manji F."/>
            <person name="Birkbeck T.H."/>
            <person name="Nilsen H.K."/>
        </authorList>
    </citation>
    <scope>NUCLEOTIDE SEQUENCE</scope>
    <source>
        <strain evidence="1">98B1</strain>
    </source>
</reference>
<dbReference type="Pfam" id="PF04221">
    <property type="entry name" value="RelB"/>
    <property type="match status" value="1"/>
</dbReference>
<dbReference type="InterPro" id="IPR007337">
    <property type="entry name" value="RelB/DinJ"/>
</dbReference>
<dbReference type="RefSeq" id="WP_306375385.1">
    <property type="nucleotide sequence ID" value="NZ_JASAYT010000001.1"/>
</dbReference>
<dbReference type="Proteomes" id="UP001231736">
    <property type="component" value="Unassembled WGS sequence"/>
</dbReference>
<dbReference type="AlphaFoldDB" id="A0AAJ6NBW2"/>
<sequence>MSKVAINFKTDKELKEAFYRVVKEMHTTPTSLFNMFMSHTVQNRSITISLPKENTKMTEQEFYEMIDKRLDEPTYSLTAEKRKEWFDV</sequence>
<dbReference type="GO" id="GO:0006355">
    <property type="term" value="P:regulation of DNA-templated transcription"/>
    <property type="evidence" value="ECO:0007669"/>
    <property type="project" value="InterPro"/>
</dbReference>
<evidence type="ECO:0000313" key="1">
    <source>
        <dbReference type="EMBL" id="MDP8173905.1"/>
    </source>
</evidence>
<evidence type="ECO:0000313" key="2">
    <source>
        <dbReference type="Proteomes" id="UP001231736"/>
    </source>
</evidence>
<accession>A0AAJ6NBW2</accession>